<dbReference type="SUPFAM" id="SSF55718">
    <property type="entry name" value="SCP-like"/>
    <property type="match status" value="1"/>
</dbReference>
<dbReference type="OrthoDB" id="5292463at2"/>
<name>A0A1I1E8G5_9GAMM</name>
<keyword evidence="3" id="KW-1185">Reference proteome</keyword>
<dbReference type="RefSeq" id="WP_091979071.1">
    <property type="nucleotide sequence ID" value="NZ_FOLO01000001.1"/>
</dbReference>
<dbReference type="Proteomes" id="UP000198862">
    <property type="component" value="Unassembled WGS sequence"/>
</dbReference>
<feature type="domain" description="SCP2" evidence="1">
    <location>
        <begin position="46"/>
        <end position="139"/>
    </location>
</feature>
<dbReference type="EMBL" id="FOLO01000001">
    <property type="protein sequence ID" value="SFB83357.1"/>
    <property type="molecule type" value="Genomic_DNA"/>
</dbReference>
<dbReference type="STRING" id="1123010.SAMN02745724_00271"/>
<dbReference type="InterPro" id="IPR003033">
    <property type="entry name" value="SCP2_sterol-bd_dom"/>
</dbReference>
<dbReference type="AlphaFoldDB" id="A0A1I1E8G5"/>
<evidence type="ECO:0000259" key="1">
    <source>
        <dbReference type="Pfam" id="PF02036"/>
    </source>
</evidence>
<sequence>MTFLKNVIKFAVEKFPQGGKLALKLIPNQVPCFVLERILNKVFIAEIKDQEFDFLIDKWLELTITDLDSSWYISYQNHQGQSRLIIKPHAQSNVVFRGNFNSFVLMASQKADPDTLFFNRELLLTGDTELGLEIKSILENLDRETLPKFSQDLLNWHSNQILSLTEIK</sequence>
<protein>
    <submittedName>
        <fullName evidence="2">Predicted lipid carrier protein YhbT, contains SCP2 domain</fullName>
    </submittedName>
</protein>
<evidence type="ECO:0000313" key="2">
    <source>
        <dbReference type="EMBL" id="SFB83357.1"/>
    </source>
</evidence>
<gene>
    <name evidence="2" type="ORF">SAMN02745724_00271</name>
</gene>
<organism evidence="2 3">
    <name type="scientific">Pseudoalteromonas denitrificans DSM 6059</name>
    <dbReference type="NCBI Taxonomy" id="1123010"/>
    <lineage>
        <taxon>Bacteria</taxon>
        <taxon>Pseudomonadati</taxon>
        <taxon>Pseudomonadota</taxon>
        <taxon>Gammaproteobacteria</taxon>
        <taxon>Alteromonadales</taxon>
        <taxon>Pseudoalteromonadaceae</taxon>
        <taxon>Pseudoalteromonas</taxon>
    </lineage>
</organism>
<dbReference type="Gene3D" id="3.30.1050.10">
    <property type="entry name" value="SCP2 sterol-binding domain"/>
    <property type="match status" value="1"/>
</dbReference>
<proteinExistence type="predicted"/>
<dbReference type="Pfam" id="PF02036">
    <property type="entry name" value="SCP2"/>
    <property type="match status" value="1"/>
</dbReference>
<reference evidence="2 3" key="1">
    <citation type="submission" date="2016-10" db="EMBL/GenBank/DDBJ databases">
        <authorList>
            <person name="de Groot N.N."/>
        </authorList>
    </citation>
    <scope>NUCLEOTIDE SEQUENCE [LARGE SCALE GENOMIC DNA]</scope>
    <source>
        <strain evidence="2 3">DSM 6059</strain>
    </source>
</reference>
<dbReference type="InterPro" id="IPR036527">
    <property type="entry name" value="SCP2_sterol-bd_dom_sf"/>
</dbReference>
<evidence type="ECO:0000313" key="3">
    <source>
        <dbReference type="Proteomes" id="UP000198862"/>
    </source>
</evidence>
<accession>A0A1I1E8G5</accession>